<dbReference type="CDD" id="cd01392">
    <property type="entry name" value="HTH_LacI"/>
    <property type="match status" value="1"/>
</dbReference>
<accession>A0ABX6YL02</accession>
<dbReference type="Proteomes" id="UP000662814">
    <property type="component" value="Chromosome"/>
</dbReference>
<feature type="domain" description="HTH lacI-type" evidence="4">
    <location>
        <begin position="2"/>
        <end position="56"/>
    </location>
</feature>
<dbReference type="Gene3D" id="1.10.260.40">
    <property type="entry name" value="lambda repressor-like DNA-binding domains"/>
    <property type="match status" value="1"/>
</dbReference>
<dbReference type="RefSeq" id="WP_166984923.1">
    <property type="nucleotide sequence ID" value="NZ_CP061169.1"/>
</dbReference>
<evidence type="ECO:0000313" key="6">
    <source>
        <dbReference type="Proteomes" id="UP000662814"/>
    </source>
</evidence>
<dbReference type="SUPFAM" id="SSF47413">
    <property type="entry name" value="lambda repressor-like DNA-binding domains"/>
    <property type="match status" value="1"/>
</dbReference>
<name>A0ABX6YL02_9MICO</name>
<dbReference type="PROSITE" id="PS50932">
    <property type="entry name" value="HTH_LACI_2"/>
    <property type="match status" value="1"/>
</dbReference>
<gene>
    <name evidence="5" type="ORF">HCR76_02660</name>
</gene>
<dbReference type="InterPro" id="IPR010982">
    <property type="entry name" value="Lambda_DNA-bd_dom_sf"/>
</dbReference>
<dbReference type="EMBL" id="CP061169">
    <property type="protein sequence ID" value="QPZ39017.1"/>
    <property type="molecule type" value="Genomic_DNA"/>
</dbReference>
<dbReference type="InterPro" id="IPR000843">
    <property type="entry name" value="HTH_LacI"/>
</dbReference>
<dbReference type="Pfam" id="PF00356">
    <property type="entry name" value="LacI"/>
    <property type="match status" value="1"/>
</dbReference>
<dbReference type="Pfam" id="PF13377">
    <property type="entry name" value="Peripla_BP_3"/>
    <property type="match status" value="1"/>
</dbReference>
<keyword evidence="3" id="KW-0804">Transcription</keyword>
<dbReference type="PANTHER" id="PTHR30146">
    <property type="entry name" value="LACI-RELATED TRANSCRIPTIONAL REPRESSOR"/>
    <property type="match status" value="1"/>
</dbReference>
<evidence type="ECO:0000256" key="3">
    <source>
        <dbReference type="ARBA" id="ARBA00023163"/>
    </source>
</evidence>
<dbReference type="PANTHER" id="PTHR30146:SF153">
    <property type="entry name" value="LACTOSE OPERON REPRESSOR"/>
    <property type="match status" value="1"/>
</dbReference>
<dbReference type="CDD" id="cd06267">
    <property type="entry name" value="PBP1_LacI_sugar_binding-like"/>
    <property type="match status" value="1"/>
</dbReference>
<dbReference type="Gene3D" id="3.40.50.2300">
    <property type="match status" value="2"/>
</dbReference>
<keyword evidence="2 5" id="KW-0238">DNA-binding</keyword>
<dbReference type="SMART" id="SM00354">
    <property type="entry name" value="HTH_LACI"/>
    <property type="match status" value="1"/>
</dbReference>
<dbReference type="InterPro" id="IPR046335">
    <property type="entry name" value="LacI/GalR-like_sensor"/>
</dbReference>
<evidence type="ECO:0000313" key="5">
    <source>
        <dbReference type="EMBL" id="QPZ39017.1"/>
    </source>
</evidence>
<keyword evidence="1" id="KW-0805">Transcription regulation</keyword>
<protein>
    <submittedName>
        <fullName evidence="5">LacI family DNA-binding transcriptional regulator</fullName>
    </submittedName>
</protein>
<dbReference type="PROSITE" id="PS00356">
    <property type="entry name" value="HTH_LACI_1"/>
    <property type="match status" value="1"/>
</dbReference>
<sequence length="336" mass="35850">MAGIEEVAQKAGVSTATVSRALSGRGYVSERTRNIVQSAASELGYVVSSTASGLASGRTRNIGVVVPLLSHWYFANVVEGAETALLRRGYDTTLYNLTGGEAERRSVFTHFLLRKRVDAVIAINLELTADEVSALHDLRKPLVGIGGPIPDVPTLELDDFQVAKLATSHLTSLEHRRIAHIGGGREFDVDFHLPTTRRRGYESALADAGIAIDDALVRTADFTMKGGYVAAKQLLGSPANRPTGIFAASDDMAIGAILAARDLGLSVPNDVSVVGVDDNQQAPFFDLTTVAQFPKRQGETAVDLLLAELGESIAKPTELTLPFELVVRGSTSRPQD</sequence>
<evidence type="ECO:0000256" key="1">
    <source>
        <dbReference type="ARBA" id="ARBA00023015"/>
    </source>
</evidence>
<evidence type="ECO:0000256" key="2">
    <source>
        <dbReference type="ARBA" id="ARBA00023125"/>
    </source>
</evidence>
<dbReference type="InterPro" id="IPR028082">
    <property type="entry name" value="Peripla_BP_I"/>
</dbReference>
<organism evidence="5 6">
    <name type="scientific">Paramicrobacterium chengjingii</name>
    <dbReference type="NCBI Taxonomy" id="2769067"/>
    <lineage>
        <taxon>Bacteria</taxon>
        <taxon>Bacillati</taxon>
        <taxon>Actinomycetota</taxon>
        <taxon>Actinomycetes</taxon>
        <taxon>Micrococcales</taxon>
        <taxon>Microbacteriaceae</taxon>
        <taxon>Paramicrobacterium</taxon>
    </lineage>
</organism>
<reference evidence="5 6" key="1">
    <citation type="submission" date="2020-12" db="EMBL/GenBank/DDBJ databases">
        <title>Microbacterium sp. HY060.</title>
        <authorList>
            <person name="Zhou J."/>
        </authorList>
    </citation>
    <scope>NUCLEOTIDE SEQUENCE [LARGE SCALE GENOMIC DNA]</scope>
    <source>
        <strain evidence="5 6">HY60</strain>
    </source>
</reference>
<evidence type="ECO:0000259" key="4">
    <source>
        <dbReference type="PROSITE" id="PS50932"/>
    </source>
</evidence>
<keyword evidence="6" id="KW-1185">Reference proteome</keyword>
<dbReference type="SUPFAM" id="SSF53822">
    <property type="entry name" value="Periplasmic binding protein-like I"/>
    <property type="match status" value="1"/>
</dbReference>
<dbReference type="GO" id="GO:0003677">
    <property type="term" value="F:DNA binding"/>
    <property type="evidence" value="ECO:0007669"/>
    <property type="project" value="UniProtKB-KW"/>
</dbReference>
<proteinExistence type="predicted"/>